<accession>A0A845LGQ7</accession>
<dbReference type="Pfam" id="PF10076">
    <property type="entry name" value="Phage_Mu_Gp48"/>
    <property type="match status" value="1"/>
</dbReference>
<proteinExistence type="predicted"/>
<comment type="caution">
    <text evidence="1">The sequence shown here is derived from an EMBL/GenBank/DDBJ whole genome shotgun (WGS) entry which is preliminary data.</text>
</comment>
<gene>
    <name evidence="1" type="ORF">GTO89_06325</name>
</gene>
<dbReference type="AlphaFoldDB" id="A0A845LGQ7"/>
<dbReference type="Proteomes" id="UP000471031">
    <property type="component" value="Unassembled WGS sequence"/>
</dbReference>
<keyword evidence="2" id="KW-1185">Reference proteome</keyword>
<evidence type="ECO:0000313" key="1">
    <source>
        <dbReference type="EMBL" id="MZP42653.1"/>
    </source>
</evidence>
<dbReference type="EMBL" id="WXEX01000004">
    <property type="protein sequence ID" value="MZP42653.1"/>
    <property type="molecule type" value="Genomic_DNA"/>
</dbReference>
<protein>
    <submittedName>
        <fullName evidence="1">DUF2313 domain-containing protein</fullName>
    </submittedName>
</protein>
<name>A0A845LGQ7_HELGE</name>
<sequence>MFDRMSRYVPVELLEDRCYRSILEAEGAESERLSGAIDDALRQCFVETATWGLDIWERMLDLASYADKPYEHRRARIISKLRGMETITPSLVKNVAESFLNGTVTVNESGAGFTITFVDTRGIPPNMDDLKAAINDIKPAHLAVDYRFRYTTWGELAASATTWGELASSRLSWEQLTTWKVGE</sequence>
<reference evidence="1 2" key="1">
    <citation type="submission" date="2020-01" db="EMBL/GenBank/DDBJ databases">
        <title>Whole genome sequence of Heliobacterium gestii DSM 11169.</title>
        <authorList>
            <person name="Kyndt J.A."/>
            <person name="Meyer T.E."/>
        </authorList>
    </citation>
    <scope>NUCLEOTIDE SEQUENCE [LARGE SCALE GENOMIC DNA]</scope>
    <source>
        <strain evidence="1 2">DSM 11169</strain>
    </source>
</reference>
<dbReference type="RefSeq" id="WP_161261208.1">
    <property type="nucleotide sequence ID" value="NZ_JAFBDC010000003.1"/>
</dbReference>
<organism evidence="1 2">
    <name type="scientific">Heliomicrobium gestii</name>
    <name type="common">Heliobacterium gestii</name>
    <dbReference type="NCBI Taxonomy" id="2699"/>
    <lineage>
        <taxon>Bacteria</taxon>
        <taxon>Bacillati</taxon>
        <taxon>Bacillota</taxon>
        <taxon>Clostridia</taxon>
        <taxon>Eubacteriales</taxon>
        <taxon>Heliobacteriaceae</taxon>
        <taxon>Heliomicrobium</taxon>
    </lineage>
</organism>
<dbReference type="InterPro" id="IPR018755">
    <property type="entry name" value="Phage_Mu_Gp48"/>
</dbReference>
<evidence type="ECO:0000313" key="2">
    <source>
        <dbReference type="Proteomes" id="UP000471031"/>
    </source>
</evidence>
<dbReference type="OrthoDB" id="1629754at2"/>